<reference evidence="1" key="1">
    <citation type="submission" date="2018-05" db="EMBL/GenBank/DDBJ databases">
        <authorList>
            <person name="Lanie J.A."/>
            <person name="Ng W.-L."/>
            <person name="Kazmierczak K.M."/>
            <person name="Andrzejewski T.M."/>
            <person name="Davidsen T.M."/>
            <person name="Wayne K.J."/>
            <person name="Tettelin H."/>
            <person name="Glass J.I."/>
            <person name="Rusch D."/>
            <person name="Podicherti R."/>
            <person name="Tsui H.-C.T."/>
            <person name="Winkler M.E."/>
        </authorList>
    </citation>
    <scope>NUCLEOTIDE SEQUENCE</scope>
</reference>
<dbReference type="InterPro" id="IPR008969">
    <property type="entry name" value="CarboxyPept-like_regulatory"/>
</dbReference>
<name>A0A382LN94_9ZZZZ</name>
<dbReference type="Gene3D" id="2.60.40.1120">
    <property type="entry name" value="Carboxypeptidase-like, regulatory domain"/>
    <property type="match status" value="1"/>
</dbReference>
<feature type="non-terminal residue" evidence="1">
    <location>
        <position position="81"/>
    </location>
</feature>
<sequence length="81" mass="8713">MAGSIVDKETHQPLVGANFIIMKTGQGTASDQSGSFIMNNIPVGSYTVQASMIGYSGIVRPNVNINSNKLTQLNFYMEKSV</sequence>
<dbReference type="AlphaFoldDB" id="A0A382LN94"/>
<evidence type="ECO:0008006" key="2">
    <source>
        <dbReference type="Google" id="ProtNLM"/>
    </source>
</evidence>
<proteinExistence type="predicted"/>
<dbReference type="Pfam" id="PF13715">
    <property type="entry name" value="CarbopepD_reg_2"/>
    <property type="match status" value="1"/>
</dbReference>
<gene>
    <name evidence="1" type="ORF">METZ01_LOCUS291043</name>
</gene>
<evidence type="ECO:0000313" key="1">
    <source>
        <dbReference type="EMBL" id="SVC38189.1"/>
    </source>
</evidence>
<protein>
    <recommendedName>
        <fullName evidence="2">TonB-dependent receptor plug domain-containing protein</fullName>
    </recommendedName>
</protein>
<organism evidence="1">
    <name type="scientific">marine metagenome</name>
    <dbReference type="NCBI Taxonomy" id="408172"/>
    <lineage>
        <taxon>unclassified sequences</taxon>
        <taxon>metagenomes</taxon>
        <taxon>ecological metagenomes</taxon>
    </lineage>
</organism>
<dbReference type="SUPFAM" id="SSF49464">
    <property type="entry name" value="Carboxypeptidase regulatory domain-like"/>
    <property type="match status" value="1"/>
</dbReference>
<accession>A0A382LN94</accession>
<dbReference type="EMBL" id="UINC01088184">
    <property type="protein sequence ID" value="SVC38189.1"/>
    <property type="molecule type" value="Genomic_DNA"/>
</dbReference>